<dbReference type="Pfam" id="PF19300">
    <property type="entry name" value="BPD_transp_1_N"/>
    <property type="match status" value="1"/>
</dbReference>
<proteinExistence type="inferred from homology"/>
<dbReference type="Pfam" id="PF00528">
    <property type="entry name" value="BPD_transp_1"/>
    <property type="match status" value="1"/>
</dbReference>
<evidence type="ECO:0000256" key="5">
    <source>
        <dbReference type="ARBA" id="ARBA00022989"/>
    </source>
</evidence>
<evidence type="ECO:0000259" key="8">
    <source>
        <dbReference type="PROSITE" id="PS50928"/>
    </source>
</evidence>
<dbReference type="InterPro" id="IPR045621">
    <property type="entry name" value="BPD_transp_1_N"/>
</dbReference>
<feature type="transmembrane region" description="Helical" evidence="7">
    <location>
        <begin position="98"/>
        <end position="121"/>
    </location>
</feature>
<keyword evidence="10" id="KW-1185">Reference proteome</keyword>
<dbReference type="AlphaFoldDB" id="A0A1I0HRF9"/>
<protein>
    <submittedName>
        <fullName evidence="9">Peptide/nickel transport system permease protein</fullName>
    </submittedName>
</protein>
<sequence length="335" mass="36734">MKYIVKRILQMIPSVLLVLLITFTLSRIVPGDPARMMAGEQAPEEAVERIREEMGLNDPIPKQFVDYVGDVLHGDLGTAWHTGKPVTYDFAMRFPASLELALCALLLAVLIGIPVGIYAASKKDSAADHVSRVVTLLGTSVPVFWLGFMLIYLLYAKYDLIPAPIGRISDNIYPPTQITGLYLLDSLLTGDMIAFKSALSHILLPAICLSFGSLAVISRMTRSNMIEVLNLDYIRTARSKGIKERQVVGKHGLRNILVPVMTVIGAQLGGLIGNAVVVETIFNWPGVGSYITQSILQTDYAPVQAFTVVSVLIYMAINLILDILYAVVDPRITYN</sequence>
<evidence type="ECO:0000313" key="9">
    <source>
        <dbReference type="EMBL" id="SET85887.1"/>
    </source>
</evidence>
<dbReference type="Proteomes" id="UP000198508">
    <property type="component" value="Unassembled WGS sequence"/>
</dbReference>
<feature type="transmembrane region" description="Helical" evidence="7">
    <location>
        <begin position="198"/>
        <end position="217"/>
    </location>
</feature>
<dbReference type="Gene3D" id="1.10.3720.10">
    <property type="entry name" value="MetI-like"/>
    <property type="match status" value="1"/>
</dbReference>
<evidence type="ECO:0000313" key="10">
    <source>
        <dbReference type="Proteomes" id="UP000198508"/>
    </source>
</evidence>
<dbReference type="PANTHER" id="PTHR43163">
    <property type="entry name" value="DIPEPTIDE TRANSPORT SYSTEM PERMEASE PROTEIN DPPB-RELATED"/>
    <property type="match status" value="1"/>
</dbReference>
<organism evidence="9 10">
    <name type="scientific">Enterocloster lavalensis</name>
    <dbReference type="NCBI Taxonomy" id="460384"/>
    <lineage>
        <taxon>Bacteria</taxon>
        <taxon>Bacillati</taxon>
        <taxon>Bacillota</taxon>
        <taxon>Clostridia</taxon>
        <taxon>Lachnospirales</taxon>
        <taxon>Lachnospiraceae</taxon>
        <taxon>Enterocloster</taxon>
    </lineage>
</organism>
<keyword evidence="4 7" id="KW-0812">Transmembrane</keyword>
<keyword evidence="3" id="KW-1003">Cell membrane</keyword>
<evidence type="ECO:0000256" key="1">
    <source>
        <dbReference type="ARBA" id="ARBA00004651"/>
    </source>
</evidence>
<gene>
    <name evidence="9" type="ORF">SAMN05216313_11721</name>
</gene>
<reference evidence="10" key="1">
    <citation type="submission" date="2016-10" db="EMBL/GenBank/DDBJ databases">
        <authorList>
            <person name="Varghese N."/>
            <person name="Submissions S."/>
        </authorList>
    </citation>
    <scope>NUCLEOTIDE SEQUENCE [LARGE SCALE GENOMIC DNA]</scope>
    <source>
        <strain evidence="10">NLAE-zl-G277</strain>
    </source>
</reference>
<keyword evidence="6 7" id="KW-0472">Membrane</keyword>
<dbReference type="GeneID" id="93279109"/>
<dbReference type="CDD" id="cd06261">
    <property type="entry name" value="TM_PBP2"/>
    <property type="match status" value="1"/>
</dbReference>
<dbReference type="PROSITE" id="PS50928">
    <property type="entry name" value="ABC_TM1"/>
    <property type="match status" value="1"/>
</dbReference>
<keyword evidence="2 7" id="KW-0813">Transport</keyword>
<feature type="transmembrane region" description="Helical" evidence="7">
    <location>
        <begin position="133"/>
        <end position="155"/>
    </location>
</feature>
<name>A0A1I0HRF9_9FIRM</name>
<dbReference type="InterPro" id="IPR000515">
    <property type="entry name" value="MetI-like"/>
</dbReference>
<comment type="similarity">
    <text evidence="7">Belongs to the binding-protein-dependent transport system permease family.</text>
</comment>
<evidence type="ECO:0000256" key="2">
    <source>
        <dbReference type="ARBA" id="ARBA00022448"/>
    </source>
</evidence>
<dbReference type="SUPFAM" id="SSF161098">
    <property type="entry name" value="MetI-like"/>
    <property type="match status" value="1"/>
</dbReference>
<dbReference type="EMBL" id="FOIM01000017">
    <property type="protein sequence ID" value="SET85887.1"/>
    <property type="molecule type" value="Genomic_DNA"/>
</dbReference>
<dbReference type="RefSeq" id="WP_092365711.1">
    <property type="nucleotide sequence ID" value="NZ_CABJCG010000002.1"/>
</dbReference>
<feature type="transmembrane region" description="Helical" evidence="7">
    <location>
        <begin position="256"/>
        <end position="282"/>
    </location>
</feature>
<evidence type="ECO:0000256" key="6">
    <source>
        <dbReference type="ARBA" id="ARBA00023136"/>
    </source>
</evidence>
<dbReference type="GO" id="GO:0005886">
    <property type="term" value="C:plasma membrane"/>
    <property type="evidence" value="ECO:0007669"/>
    <property type="project" value="UniProtKB-SubCell"/>
</dbReference>
<dbReference type="GO" id="GO:0055085">
    <property type="term" value="P:transmembrane transport"/>
    <property type="evidence" value="ECO:0007669"/>
    <property type="project" value="InterPro"/>
</dbReference>
<feature type="transmembrane region" description="Helical" evidence="7">
    <location>
        <begin position="302"/>
        <end position="328"/>
    </location>
</feature>
<keyword evidence="5 7" id="KW-1133">Transmembrane helix</keyword>
<dbReference type="InterPro" id="IPR035906">
    <property type="entry name" value="MetI-like_sf"/>
</dbReference>
<evidence type="ECO:0000256" key="4">
    <source>
        <dbReference type="ARBA" id="ARBA00022692"/>
    </source>
</evidence>
<evidence type="ECO:0000256" key="3">
    <source>
        <dbReference type="ARBA" id="ARBA00022475"/>
    </source>
</evidence>
<accession>A0A1I0HRF9</accession>
<feature type="domain" description="ABC transmembrane type-1" evidence="8">
    <location>
        <begin position="94"/>
        <end position="321"/>
    </location>
</feature>
<dbReference type="PANTHER" id="PTHR43163:SF6">
    <property type="entry name" value="DIPEPTIDE TRANSPORT SYSTEM PERMEASE PROTEIN DPPB-RELATED"/>
    <property type="match status" value="1"/>
</dbReference>
<evidence type="ECO:0000256" key="7">
    <source>
        <dbReference type="RuleBase" id="RU363032"/>
    </source>
</evidence>
<comment type="subcellular location">
    <subcellularLocation>
        <location evidence="1 7">Cell membrane</location>
        <topology evidence="1 7">Multi-pass membrane protein</topology>
    </subcellularLocation>
</comment>
<dbReference type="STRING" id="460384.SAMN05216313_11721"/>